<dbReference type="EMBL" id="CP009286">
    <property type="protein sequence ID" value="AIQ64911.1"/>
    <property type="molecule type" value="Genomic_DNA"/>
</dbReference>
<name>A0A089LTT8_9BACL</name>
<keyword evidence="5" id="KW-1185">Reference proteome</keyword>
<dbReference type="SUPFAM" id="SSF53850">
    <property type="entry name" value="Periplasmic binding protein-like II"/>
    <property type="match status" value="1"/>
</dbReference>
<dbReference type="InterPro" id="IPR050490">
    <property type="entry name" value="Bact_solute-bd_prot1"/>
</dbReference>
<reference evidence="4 5" key="1">
    <citation type="submission" date="2014-08" db="EMBL/GenBank/DDBJ databases">
        <title>Comparative genomics of the Paenibacillus odorifer group.</title>
        <authorList>
            <person name="den Bakker H.C."/>
            <person name="Tsai Y.-C."/>
            <person name="Martin N."/>
            <person name="Korlach J."/>
            <person name="Wiedmann M."/>
        </authorList>
    </citation>
    <scope>NUCLEOTIDE SEQUENCE [LARGE SCALE GENOMIC DNA]</scope>
    <source>
        <strain evidence="4 5">DSM 14472</strain>
    </source>
</reference>
<dbReference type="STRING" id="169760.PSTEL_19135"/>
<gene>
    <name evidence="4" type="ORF">PSTEL_19135</name>
</gene>
<evidence type="ECO:0000313" key="4">
    <source>
        <dbReference type="EMBL" id="AIQ64911.1"/>
    </source>
</evidence>
<organism evidence="4 5">
    <name type="scientific">Paenibacillus stellifer</name>
    <dbReference type="NCBI Taxonomy" id="169760"/>
    <lineage>
        <taxon>Bacteria</taxon>
        <taxon>Bacillati</taxon>
        <taxon>Bacillota</taxon>
        <taxon>Bacilli</taxon>
        <taxon>Bacillales</taxon>
        <taxon>Paenibacillaceae</taxon>
        <taxon>Paenibacillus</taxon>
    </lineage>
</organism>
<evidence type="ECO:0000313" key="5">
    <source>
        <dbReference type="Proteomes" id="UP000029507"/>
    </source>
</evidence>
<accession>A0A089LTT8</accession>
<dbReference type="Proteomes" id="UP000029507">
    <property type="component" value="Chromosome"/>
</dbReference>
<feature type="chain" id="PRO_5039009511" description="ABC transporter substrate-binding protein" evidence="3">
    <location>
        <begin position="22"/>
        <end position="539"/>
    </location>
</feature>
<feature type="signal peptide" evidence="3">
    <location>
        <begin position="1"/>
        <end position="21"/>
    </location>
</feature>
<dbReference type="AlphaFoldDB" id="A0A089LTT8"/>
<protein>
    <recommendedName>
        <fullName evidence="6">ABC transporter substrate-binding protein</fullName>
    </recommendedName>
</protein>
<proteinExistence type="predicted"/>
<dbReference type="Gene3D" id="3.40.190.10">
    <property type="entry name" value="Periplasmic binding protein-like II"/>
    <property type="match status" value="2"/>
</dbReference>
<feature type="region of interest" description="Disordered" evidence="2">
    <location>
        <begin position="26"/>
        <end position="47"/>
    </location>
</feature>
<sequence length="539" mass="58803">MEKLNKTVLSSLTLIALLTTAACSSSNNGNTSPAGNNSASSAAPSDGSDKKYTISMMDMTYGKIPPSDGAGVKMINEKFNVDYKTTIVPYDGYLEKMSATIAGGDMPDILGIEEYVAAGSLQKWADQGAFLKLNDYIDKYPTLKMVPAEVWGAVTNKDGSIWGIPRYYPNTAAQNFAIRQDWLDKLGLKMPTSYDELAKVALAFTKDDPDGNGKDDTYGLVMSGGGYPNYAMGAYWDLNSWYHKDADGNFIPGYIGEGRKEAVKVFADLYKQGAITKGFGANTSFEQGQADFYNGKAGIYITGIRGLDENLANSLLSVNPNAKLSAIPPFVAPDGSQGFMAQKGYYRITVLNAKLAGDEGKIDRILSMIDYGRTFVPIDQQTPDNEIFDFRNGKNGVGYTYENGVATLSQPDQGLMPASYLPDAVMWAPSVLDNKYSELQTNPLYKPLVKELEQQYQDFEQYADPSNSGFSATLNSGKGTDAMNKVTDTQVKMIMGDTPLSDWDKMVDEFMKSGGSDIIKEMNDSLKGKELIGYKNMSK</sequence>
<dbReference type="PANTHER" id="PTHR43649">
    <property type="entry name" value="ARABINOSE-BINDING PROTEIN-RELATED"/>
    <property type="match status" value="1"/>
</dbReference>
<dbReference type="RefSeq" id="WP_038697545.1">
    <property type="nucleotide sequence ID" value="NZ_CP009286.1"/>
</dbReference>
<dbReference type="OrthoDB" id="9787283at2"/>
<evidence type="ECO:0000256" key="1">
    <source>
        <dbReference type="ARBA" id="ARBA00022729"/>
    </source>
</evidence>
<dbReference type="PANTHER" id="PTHR43649:SF33">
    <property type="entry name" value="POLYGALACTURONAN_RHAMNOGALACTURONAN-BINDING PROTEIN YTCQ"/>
    <property type="match status" value="1"/>
</dbReference>
<dbReference type="PROSITE" id="PS51257">
    <property type="entry name" value="PROKAR_LIPOPROTEIN"/>
    <property type="match status" value="1"/>
</dbReference>
<dbReference type="HOGENOM" id="CLU_021021_3_0_9"/>
<evidence type="ECO:0008006" key="6">
    <source>
        <dbReference type="Google" id="ProtNLM"/>
    </source>
</evidence>
<dbReference type="KEGG" id="pste:PSTEL_19135"/>
<evidence type="ECO:0000256" key="3">
    <source>
        <dbReference type="SAM" id="SignalP"/>
    </source>
</evidence>
<evidence type="ECO:0000256" key="2">
    <source>
        <dbReference type="SAM" id="MobiDB-lite"/>
    </source>
</evidence>
<feature type="compositionally biased region" description="Low complexity" evidence="2">
    <location>
        <begin position="26"/>
        <end position="46"/>
    </location>
</feature>
<keyword evidence="1 3" id="KW-0732">Signal</keyword>